<comment type="catalytic activity">
    <reaction evidence="11">
        <text>(6R)-5,10-methenyltetrahydrofolate + H2O = (6R)-10-formyltetrahydrofolate + H(+)</text>
        <dbReference type="Rhea" id="RHEA:23700"/>
        <dbReference type="ChEBI" id="CHEBI:15377"/>
        <dbReference type="ChEBI" id="CHEBI:15378"/>
        <dbReference type="ChEBI" id="CHEBI:57455"/>
        <dbReference type="ChEBI" id="CHEBI:195366"/>
        <dbReference type="EC" id="3.5.4.9"/>
    </reaction>
</comment>
<evidence type="ECO:0000256" key="3">
    <source>
        <dbReference type="ARBA" id="ARBA00022605"/>
    </source>
</evidence>
<dbReference type="Pfam" id="PF02882">
    <property type="entry name" value="THF_DHG_CYH_C"/>
    <property type="match status" value="1"/>
</dbReference>
<comment type="function">
    <text evidence="11">Catalyzes the oxidation of 5,10-methylenetetrahydrofolate to 5,10-methenyltetrahydrofolate and then the hydrolysis of 5,10-methenyltetrahydrofolate to 10-formyltetrahydrofolate.</text>
</comment>
<evidence type="ECO:0000259" key="13">
    <source>
        <dbReference type="Pfam" id="PF02882"/>
    </source>
</evidence>
<keyword evidence="2 11" id="KW-0554">One-carbon metabolism</keyword>
<evidence type="ECO:0000256" key="11">
    <source>
        <dbReference type="HAMAP-Rule" id="MF_01576"/>
    </source>
</evidence>
<dbReference type="PANTHER" id="PTHR48099:SF5">
    <property type="entry name" value="C-1-TETRAHYDROFOLATE SYNTHASE, CYTOPLASMIC"/>
    <property type="match status" value="1"/>
</dbReference>
<accession>A0ABT9XK48</accession>
<keyword evidence="4 11" id="KW-0658">Purine biosynthesis</keyword>
<evidence type="ECO:0000313" key="15">
    <source>
        <dbReference type="Proteomes" id="UP001232973"/>
    </source>
</evidence>
<dbReference type="InterPro" id="IPR036291">
    <property type="entry name" value="NAD(P)-bd_dom_sf"/>
</dbReference>
<feature type="binding site" evidence="11">
    <location>
        <begin position="164"/>
        <end position="166"/>
    </location>
    <ligand>
        <name>NADP(+)</name>
        <dbReference type="ChEBI" id="CHEBI:58349"/>
    </ligand>
</feature>
<feature type="domain" description="Tetrahydrofolate dehydrogenase/cyclohydrolase NAD(P)-binding" evidence="13">
    <location>
        <begin position="138"/>
        <end position="278"/>
    </location>
</feature>
<dbReference type="SUPFAM" id="SSF53223">
    <property type="entry name" value="Aminoacid dehydrogenase-like, N-terminal domain"/>
    <property type="match status" value="1"/>
</dbReference>
<dbReference type="InterPro" id="IPR000672">
    <property type="entry name" value="THF_DH/CycHdrlase"/>
</dbReference>
<evidence type="ECO:0000256" key="6">
    <source>
        <dbReference type="ARBA" id="ARBA00022857"/>
    </source>
</evidence>
<feature type="binding site" evidence="11">
    <location>
        <position position="230"/>
    </location>
    <ligand>
        <name>NADP(+)</name>
        <dbReference type="ChEBI" id="CHEBI:58349"/>
    </ligand>
</feature>
<evidence type="ECO:0000256" key="10">
    <source>
        <dbReference type="ARBA" id="ARBA00023268"/>
    </source>
</evidence>
<dbReference type="EC" id="1.5.1.5" evidence="11"/>
<dbReference type="PRINTS" id="PR00085">
    <property type="entry name" value="THFDHDRGNASE"/>
</dbReference>
<keyword evidence="15" id="KW-1185">Reference proteome</keyword>
<comment type="pathway">
    <text evidence="1 11">One-carbon metabolism; tetrahydrofolate interconversion.</text>
</comment>
<comment type="caution">
    <text evidence="11">Lacks conserved residue(s) required for the propagation of feature annotation.</text>
</comment>
<evidence type="ECO:0000313" key="14">
    <source>
        <dbReference type="EMBL" id="MDQ0190687.1"/>
    </source>
</evidence>
<dbReference type="EC" id="3.5.4.9" evidence="11"/>
<proteinExistence type="inferred from homology"/>
<sequence>MTQLLSGQPLAAQMRRALLDDIAHWQALGHQPSVAAILVEGDAASACYARAKQRAAAKLGISFELVRLPADTSEQTLIRTIEDFNRDADVHAIMLELPLPGHMSTERVVESIAPEKDVDGLVAANRMANLTGARGLYPATPTACIRLVKHYGHTLSGKHAALIGFGKTVGMPLFHQLIRENATVTVCHAGTPDLRPHLAAADFAFVAVGKAGLITPDMVHPNLVIVDAGINETADHGVIGDVSPHVMGHVAALSPTPGGVGPVTTMQLFSNVMEAMNLQVNPSRAAQPVLTTVM</sequence>
<evidence type="ECO:0000256" key="9">
    <source>
        <dbReference type="ARBA" id="ARBA00023167"/>
    </source>
</evidence>
<reference evidence="14 15" key="1">
    <citation type="submission" date="2023-07" db="EMBL/GenBank/DDBJ databases">
        <title>Genomic Encyclopedia of Type Strains, Phase IV (KMG-IV): sequencing the most valuable type-strain genomes for metagenomic binning, comparative biology and taxonomic classification.</title>
        <authorList>
            <person name="Goeker M."/>
        </authorList>
    </citation>
    <scope>NUCLEOTIDE SEQUENCE [LARGE SCALE GENOMIC DNA]</scope>
    <source>
        <strain evidence="14 15">DSM 4006</strain>
    </source>
</reference>
<comment type="subunit">
    <text evidence="11">Homodimer.</text>
</comment>
<comment type="caution">
    <text evidence="14">The sequence shown here is derived from an EMBL/GenBank/DDBJ whole genome shotgun (WGS) entry which is preliminary data.</text>
</comment>
<keyword evidence="6 11" id="KW-0521">NADP</keyword>
<comment type="similarity">
    <text evidence="11">Belongs to the tetrahydrofolate dehydrogenase/cyclohydrolase family.</text>
</comment>
<gene>
    <name evidence="11" type="primary">folD</name>
    <name evidence="14" type="ORF">J2S03_002554</name>
</gene>
<evidence type="ECO:0000256" key="5">
    <source>
        <dbReference type="ARBA" id="ARBA00022801"/>
    </source>
</evidence>
<keyword evidence="9 11" id="KW-0486">Methionine biosynthesis</keyword>
<keyword evidence="8 11" id="KW-0368">Histidine biosynthesis</keyword>
<protein>
    <recommendedName>
        <fullName evidence="11">Bifunctional protein FolD</fullName>
    </recommendedName>
    <domain>
        <recommendedName>
            <fullName evidence="11">Methylenetetrahydrofolate dehydrogenase</fullName>
            <ecNumber evidence="11">1.5.1.5</ecNumber>
        </recommendedName>
    </domain>
    <domain>
        <recommendedName>
            <fullName evidence="11">Methenyltetrahydrofolate cyclohydrolase</fullName>
            <ecNumber evidence="11">3.5.4.9</ecNumber>
        </recommendedName>
    </domain>
</protein>
<dbReference type="Gene3D" id="3.40.50.10860">
    <property type="entry name" value="Leucine Dehydrogenase, chain A, domain 1"/>
    <property type="match status" value="1"/>
</dbReference>
<dbReference type="Gene3D" id="3.40.50.720">
    <property type="entry name" value="NAD(P)-binding Rossmann-like Domain"/>
    <property type="match status" value="1"/>
</dbReference>
<dbReference type="RefSeq" id="WP_274454962.1">
    <property type="nucleotide sequence ID" value="NZ_CP067097.1"/>
</dbReference>
<dbReference type="SUPFAM" id="SSF51735">
    <property type="entry name" value="NAD(P)-binding Rossmann-fold domains"/>
    <property type="match status" value="1"/>
</dbReference>
<dbReference type="InterPro" id="IPR046346">
    <property type="entry name" value="Aminoacid_DH-like_N_sf"/>
</dbReference>
<evidence type="ECO:0000256" key="1">
    <source>
        <dbReference type="ARBA" id="ARBA00004777"/>
    </source>
</evidence>
<dbReference type="EMBL" id="JAUSTP010000022">
    <property type="protein sequence ID" value="MDQ0190687.1"/>
    <property type="molecule type" value="Genomic_DNA"/>
</dbReference>
<dbReference type="Proteomes" id="UP001232973">
    <property type="component" value="Unassembled WGS sequence"/>
</dbReference>
<organism evidence="14 15">
    <name type="scientific">Alicyclobacillus cycloheptanicus</name>
    <dbReference type="NCBI Taxonomy" id="1457"/>
    <lineage>
        <taxon>Bacteria</taxon>
        <taxon>Bacillati</taxon>
        <taxon>Bacillota</taxon>
        <taxon>Bacilli</taxon>
        <taxon>Bacillales</taxon>
        <taxon>Alicyclobacillaceae</taxon>
        <taxon>Alicyclobacillus</taxon>
    </lineage>
</organism>
<dbReference type="PANTHER" id="PTHR48099">
    <property type="entry name" value="C-1-TETRAHYDROFOLATE SYNTHASE, CYTOPLASMIC-RELATED"/>
    <property type="match status" value="1"/>
</dbReference>
<dbReference type="GO" id="GO:0004477">
    <property type="term" value="F:methenyltetrahydrofolate cyclohydrolase activity"/>
    <property type="evidence" value="ECO:0007669"/>
    <property type="project" value="UniProtKB-EC"/>
</dbReference>
<comment type="catalytic activity">
    <reaction evidence="11">
        <text>(6R)-5,10-methylene-5,6,7,8-tetrahydrofolate + NADP(+) = (6R)-5,10-methenyltetrahydrofolate + NADPH</text>
        <dbReference type="Rhea" id="RHEA:22812"/>
        <dbReference type="ChEBI" id="CHEBI:15636"/>
        <dbReference type="ChEBI" id="CHEBI:57455"/>
        <dbReference type="ChEBI" id="CHEBI:57783"/>
        <dbReference type="ChEBI" id="CHEBI:58349"/>
        <dbReference type="EC" id="1.5.1.5"/>
    </reaction>
</comment>
<evidence type="ECO:0000256" key="2">
    <source>
        <dbReference type="ARBA" id="ARBA00022563"/>
    </source>
</evidence>
<feature type="domain" description="Tetrahydrofolate dehydrogenase/cyclohydrolase catalytic" evidence="12">
    <location>
        <begin position="5"/>
        <end position="119"/>
    </location>
</feature>
<keyword evidence="3 11" id="KW-0028">Amino-acid biosynthesis</keyword>
<keyword evidence="5 11" id="KW-0378">Hydrolase</keyword>
<evidence type="ECO:0000259" key="12">
    <source>
        <dbReference type="Pfam" id="PF00763"/>
    </source>
</evidence>
<evidence type="ECO:0000256" key="8">
    <source>
        <dbReference type="ARBA" id="ARBA00023102"/>
    </source>
</evidence>
<evidence type="ECO:0000256" key="7">
    <source>
        <dbReference type="ARBA" id="ARBA00023002"/>
    </source>
</evidence>
<dbReference type="GO" id="GO:0004488">
    <property type="term" value="F:methylenetetrahydrofolate dehydrogenase (NADP+) activity"/>
    <property type="evidence" value="ECO:0007669"/>
    <property type="project" value="UniProtKB-EC"/>
</dbReference>
<keyword evidence="10 11" id="KW-0511">Multifunctional enzyme</keyword>
<dbReference type="InterPro" id="IPR020630">
    <property type="entry name" value="THF_DH/CycHdrlase_cat_dom"/>
</dbReference>
<name>A0ABT9XK48_9BACL</name>
<dbReference type="InterPro" id="IPR020631">
    <property type="entry name" value="THF_DH/CycHdrlase_NAD-bd_dom"/>
</dbReference>
<dbReference type="Pfam" id="PF00763">
    <property type="entry name" value="THF_DHG_CYH"/>
    <property type="match status" value="1"/>
</dbReference>
<keyword evidence="7 11" id="KW-0560">Oxidoreductase</keyword>
<dbReference type="HAMAP" id="MF_01576">
    <property type="entry name" value="THF_DHG_CYH"/>
    <property type="match status" value="1"/>
</dbReference>
<evidence type="ECO:0000256" key="4">
    <source>
        <dbReference type="ARBA" id="ARBA00022755"/>
    </source>
</evidence>